<proteinExistence type="predicted"/>
<keyword evidence="2 5" id="KW-0812">Transmembrane</keyword>
<keyword evidence="7" id="KW-1185">Reference proteome</keyword>
<comment type="subcellular location">
    <subcellularLocation>
        <location evidence="1">Membrane</location>
        <topology evidence="1">Multi-pass membrane protein</topology>
    </subcellularLocation>
</comment>
<evidence type="ECO:0000256" key="4">
    <source>
        <dbReference type="ARBA" id="ARBA00023136"/>
    </source>
</evidence>
<evidence type="ECO:0000313" key="6">
    <source>
        <dbReference type="EMBL" id="KAK6750929.1"/>
    </source>
</evidence>
<dbReference type="InterPro" id="IPR019408">
    <property type="entry name" value="7TM_GPCR_serpentine_rcpt_Srab"/>
</dbReference>
<evidence type="ECO:0008006" key="8">
    <source>
        <dbReference type="Google" id="ProtNLM"/>
    </source>
</evidence>
<dbReference type="Proteomes" id="UP001303046">
    <property type="component" value="Unassembled WGS sequence"/>
</dbReference>
<sequence length="257" mass="29604">MSSSAEARSILRPIVDDFFKTMEERDIDKLFAFYDPDAAFVEIGKGGTCGKAIKQDLIKWDELQGKTTYKLVGDKYEMAGDFIIIITGLEVKSEKLGDKKAFIAIVASYIVNFNTFYETSYSCLNNGKDRIRVDIMNYTLTALNFVTFVWVVILYIENKCFSKKLDTHLSKRYQIQENLESTRITIVLGSLQLLFFTIHLTVNMLFTYYSLVVSIIMGLFIRRERQTKIASLRENINKSAKGTQGSDFYFGLYSKRW</sequence>
<keyword evidence="3 5" id="KW-1133">Transmembrane helix</keyword>
<protein>
    <recommendedName>
        <fullName evidence="8">SnoaL-like domain-containing protein</fullName>
    </recommendedName>
</protein>
<comment type="caution">
    <text evidence="6">The sequence shown here is derived from an EMBL/GenBank/DDBJ whole genome shotgun (WGS) entry which is preliminary data.</text>
</comment>
<accession>A0ABR1DKE3</accession>
<dbReference type="Pfam" id="PF10292">
    <property type="entry name" value="7TM_GPCR_Srab"/>
    <property type="match status" value="1"/>
</dbReference>
<evidence type="ECO:0000256" key="2">
    <source>
        <dbReference type="ARBA" id="ARBA00022692"/>
    </source>
</evidence>
<name>A0ABR1DKE3_NECAM</name>
<evidence type="ECO:0000256" key="5">
    <source>
        <dbReference type="SAM" id="Phobius"/>
    </source>
</evidence>
<feature type="transmembrane region" description="Helical" evidence="5">
    <location>
        <begin position="206"/>
        <end position="223"/>
    </location>
</feature>
<organism evidence="6 7">
    <name type="scientific">Necator americanus</name>
    <name type="common">Human hookworm</name>
    <dbReference type="NCBI Taxonomy" id="51031"/>
    <lineage>
        <taxon>Eukaryota</taxon>
        <taxon>Metazoa</taxon>
        <taxon>Ecdysozoa</taxon>
        <taxon>Nematoda</taxon>
        <taxon>Chromadorea</taxon>
        <taxon>Rhabditida</taxon>
        <taxon>Rhabditina</taxon>
        <taxon>Rhabditomorpha</taxon>
        <taxon>Strongyloidea</taxon>
        <taxon>Ancylostomatidae</taxon>
        <taxon>Bunostominae</taxon>
        <taxon>Necator</taxon>
    </lineage>
</organism>
<dbReference type="Gene3D" id="3.10.450.50">
    <property type="match status" value="1"/>
</dbReference>
<dbReference type="EMBL" id="JAVFWL010000004">
    <property type="protein sequence ID" value="KAK6750929.1"/>
    <property type="molecule type" value="Genomic_DNA"/>
</dbReference>
<gene>
    <name evidence="6" type="primary">Necator_chrIV.g16018</name>
    <name evidence="6" type="ORF">RB195_002722</name>
</gene>
<keyword evidence="4 5" id="KW-0472">Membrane</keyword>
<dbReference type="InterPro" id="IPR032710">
    <property type="entry name" value="NTF2-like_dom_sf"/>
</dbReference>
<evidence type="ECO:0000256" key="3">
    <source>
        <dbReference type="ARBA" id="ARBA00022989"/>
    </source>
</evidence>
<dbReference type="SUPFAM" id="SSF54427">
    <property type="entry name" value="NTF2-like"/>
    <property type="match status" value="1"/>
</dbReference>
<feature type="transmembrane region" description="Helical" evidence="5">
    <location>
        <begin position="137"/>
        <end position="156"/>
    </location>
</feature>
<evidence type="ECO:0000256" key="1">
    <source>
        <dbReference type="ARBA" id="ARBA00004141"/>
    </source>
</evidence>
<reference evidence="6 7" key="1">
    <citation type="submission" date="2023-08" db="EMBL/GenBank/DDBJ databases">
        <title>A Necator americanus chromosomal reference genome.</title>
        <authorList>
            <person name="Ilik V."/>
            <person name="Petrzelkova K.J."/>
            <person name="Pardy F."/>
            <person name="Fuh T."/>
            <person name="Niatou-Singa F.S."/>
            <person name="Gouil Q."/>
            <person name="Baker L."/>
            <person name="Ritchie M.E."/>
            <person name="Jex A.R."/>
            <person name="Gazzola D."/>
            <person name="Li H."/>
            <person name="Toshio Fujiwara R."/>
            <person name="Zhan B."/>
            <person name="Aroian R.V."/>
            <person name="Pafco B."/>
            <person name="Schwarz E.M."/>
        </authorList>
    </citation>
    <scope>NUCLEOTIDE SEQUENCE [LARGE SCALE GENOMIC DNA]</scope>
    <source>
        <strain evidence="6 7">Aroian</strain>
        <tissue evidence="6">Whole animal</tissue>
    </source>
</reference>
<evidence type="ECO:0000313" key="7">
    <source>
        <dbReference type="Proteomes" id="UP001303046"/>
    </source>
</evidence>